<dbReference type="Proteomes" id="UP000784880">
    <property type="component" value="Unassembled WGS sequence"/>
</dbReference>
<dbReference type="GO" id="GO:0016874">
    <property type="term" value="F:ligase activity"/>
    <property type="evidence" value="ECO:0007669"/>
    <property type="project" value="UniProtKB-KW"/>
</dbReference>
<evidence type="ECO:0000313" key="7">
    <source>
        <dbReference type="Proteomes" id="UP000784880"/>
    </source>
</evidence>
<evidence type="ECO:0000313" key="6">
    <source>
        <dbReference type="EMBL" id="MBU9711005.1"/>
    </source>
</evidence>
<dbReference type="PANTHER" id="PTHR21621:SF2">
    <property type="entry name" value="COENZYME GAMMA-F420-2:ALPHA-L-GLUTAMATE LIGASE"/>
    <property type="match status" value="1"/>
</dbReference>
<feature type="domain" description="ATP-grasp" evidence="5">
    <location>
        <begin position="104"/>
        <end position="292"/>
    </location>
</feature>
<evidence type="ECO:0000256" key="4">
    <source>
        <dbReference type="PROSITE-ProRule" id="PRU00409"/>
    </source>
</evidence>
<protein>
    <submittedName>
        <fullName evidence="6">RimK family alpha-L-glutamate ligase</fullName>
    </submittedName>
</protein>
<evidence type="ECO:0000256" key="2">
    <source>
        <dbReference type="ARBA" id="ARBA00022741"/>
    </source>
</evidence>
<keyword evidence="3 4" id="KW-0067">ATP-binding</keyword>
<dbReference type="InterPro" id="IPR004666">
    <property type="entry name" value="Rp_bS6_RimK/Lys_biosynth_LsyX"/>
</dbReference>
<gene>
    <name evidence="6" type="ORF">KS419_04550</name>
</gene>
<dbReference type="InterPro" id="IPR011761">
    <property type="entry name" value="ATP-grasp"/>
</dbReference>
<keyword evidence="1" id="KW-0479">Metal-binding</keyword>
<evidence type="ECO:0000256" key="1">
    <source>
        <dbReference type="ARBA" id="ARBA00022723"/>
    </source>
</evidence>
<dbReference type="PANTHER" id="PTHR21621">
    <property type="entry name" value="RIBOSOMAL PROTEIN S6 MODIFICATION PROTEIN"/>
    <property type="match status" value="1"/>
</dbReference>
<sequence length="299" mass="33639">MNKTYGWIIYNGNLVTDKFMDYVAWFQQVASENNMEVEAIPNNQLIVTLHNRRLSLTGMESKKPDFVHFADKDLHLARQLEALSIPVWNSSRAIELCDNKAAMYHELAQKHLPIPETMIAPKVYEGLPVEDLTHLDLVINQIGFPMIIKEAYGSFGKQVYWVNTEEELKQITQCLNGKEYIFQKPVMTSIGRDIRLNVIGDQVVASMERTSETDFRANVTAGGKTKPYDPTDLEKTLAVSSAKAVGASFAGVDLLFGEDGPILCEVNSNPHLRSIYECTGVDVAVHMINYIHQSLNRMS</sequence>
<dbReference type="RefSeq" id="WP_217064892.1">
    <property type="nucleotide sequence ID" value="NZ_JAHQCS010000056.1"/>
</dbReference>
<evidence type="ECO:0000256" key="3">
    <source>
        <dbReference type="ARBA" id="ARBA00022840"/>
    </source>
</evidence>
<dbReference type="InterPro" id="IPR013651">
    <property type="entry name" value="ATP-grasp_RimK-type"/>
</dbReference>
<dbReference type="PROSITE" id="PS50975">
    <property type="entry name" value="ATP_GRASP"/>
    <property type="match status" value="1"/>
</dbReference>
<name>A0ABS6JEX0_9BACI</name>
<reference evidence="6 7" key="1">
    <citation type="submission" date="2021-06" db="EMBL/GenBank/DDBJ databases">
        <title>Bacillus sp. RD4P76, an endophyte from a halophyte.</title>
        <authorList>
            <person name="Sun J.-Q."/>
        </authorList>
    </citation>
    <scope>NUCLEOTIDE SEQUENCE [LARGE SCALE GENOMIC DNA]</scope>
    <source>
        <strain evidence="6 7">CGMCC 1.15917</strain>
    </source>
</reference>
<comment type="caution">
    <text evidence="6">The sequence shown here is derived from an EMBL/GenBank/DDBJ whole genome shotgun (WGS) entry which is preliminary data.</text>
</comment>
<dbReference type="EMBL" id="JAHQCS010000056">
    <property type="protein sequence ID" value="MBU9711005.1"/>
    <property type="molecule type" value="Genomic_DNA"/>
</dbReference>
<keyword evidence="6" id="KW-0436">Ligase</keyword>
<proteinExistence type="predicted"/>
<accession>A0ABS6JEX0</accession>
<keyword evidence="7" id="KW-1185">Reference proteome</keyword>
<evidence type="ECO:0000259" key="5">
    <source>
        <dbReference type="PROSITE" id="PS50975"/>
    </source>
</evidence>
<dbReference type="Pfam" id="PF08443">
    <property type="entry name" value="RimK"/>
    <property type="match status" value="1"/>
</dbReference>
<dbReference type="NCBIfam" id="TIGR00768">
    <property type="entry name" value="rimK_fam"/>
    <property type="match status" value="1"/>
</dbReference>
<keyword evidence="2 4" id="KW-0547">Nucleotide-binding</keyword>
<organism evidence="6 7">
    <name type="scientific">Evansella tamaricis</name>
    <dbReference type="NCBI Taxonomy" id="2069301"/>
    <lineage>
        <taxon>Bacteria</taxon>
        <taxon>Bacillati</taxon>
        <taxon>Bacillota</taxon>
        <taxon>Bacilli</taxon>
        <taxon>Bacillales</taxon>
        <taxon>Bacillaceae</taxon>
        <taxon>Evansella</taxon>
    </lineage>
</organism>